<evidence type="ECO:0000313" key="2">
    <source>
        <dbReference type="Proteomes" id="UP001457282"/>
    </source>
</evidence>
<dbReference type="AlphaFoldDB" id="A0AAW1WCI5"/>
<sequence>MPGVMVIEFRISRGCTYAFPENNTSGSDDEENSCTTVEENKAFWEEQHQLLQATLRRSSSIESKIRQATKEALREINSSTSMYCVCSRPVAAGDCRSCLRREICNRLISLGYNCAICKSKWRSSANTPSGEHSYLEVIDNSSRKRGEIRVVIEVNFRAEFEMARGGQDYNRLISCLPEGVCWESGEETRRVDQNCVQRSQNMYEGEENAFGTLEEAQVHASQVVWNSRPAINPLDHYRPSKLARRRRLCLPCVPRQFRFSELARASPYL</sequence>
<dbReference type="PANTHER" id="PTHR31579">
    <property type="entry name" value="OS03G0796600 PROTEIN"/>
    <property type="match status" value="1"/>
</dbReference>
<proteinExistence type="predicted"/>
<dbReference type="InterPro" id="IPR006502">
    <property type="entry name" value="PDDEXK-like"/>
</dbReference>
<reference evidence="1 2" key="1">
    <citation type="journal article" date="2023" name="G3 (Bethesda)">
        <title>A chromosome-length genome assembly and annotation of blackberry (Rubus argutus, cv. 'Hillquist').</title>
        <authorList>
            <person name="Bruna T."/>
            <person name="Aryal R."/>
            <person name="Dudchenko O."/>
            <person name="Sargent D.J."/>
            <person name="Mead D."/>
            <person name="Buti M."/>
            <person name="Cavallini A."/>
            <person name="Hytonen T."/>
            <person name="Andres J."/>
            <person name="Pham M."/>
            <person name="Weisz D."/>
            <person name="Mascagni F."/>
            <person name="Usai G."/>
            <person name="Natali L."/>
            <person name="Bassil N."/>
            <person name="Fernandez G.E."/>
            <person name="Lomsadze A."/>
            <person name="Armour M."/>
            <person name="Olukolu B."/>
            <person name="Poorten T."/>
            <person name="Britton C."/>
            <person name="Davik J."/>
            <person name="Ashrafi H."/>
            <person name="Aiden E.L."/>
            <person name="Borodovsky M."/>
            <person name="Worthington M."/>
        </authorList>
    </citation>
    <scope>NUCLEOTIDE SEQUENCE [LARGE SCALE GENOMIC DNA]</scope>
    <source>
        <strain evidence="1">PI 553951</strain>
    </source>
</reference>
<dbReference type="NCBIfam" id="TIGR01615">
    <property type="entry name" value="A_thal_3542"/>
    <property type="match status" value="1"/>
</dbReference>
<accession>A0AAW1WCI5</accession>
<dbReference type="Pfam" id="PF04720">
    <property type="entry name" value="PDDEXK_6"/>
    <property type="match status" value="1"/>
</dbReference>
<protein>
    <submittedName>
        <fullName evidence="1">Uncharacterized protein</fullName>
    </submittedName>
</protein>
<keyword evidence="2" id="KW-1185">Reference proteome</keyword>
<dbReference type="Proteomes" id="UP001457282">
    <property type="component" value="Unassembled WGS sequence"/>
</dbReference>
<organism evidence="1 2">
    <name type="scientific">Rubus argutus</name>
    <name type="common">Southern blackberry</name>
    <dbReference type="NCBI Taxonomy" id="59490"/>
    <lineage>
        <taxon>Eukaryota</taxon>
        <taxon>Viridiplantae</taxon>
        <taxon>Streptophyta</taxon>
        <taxon>Embryophyta</taxon>
        <taxon>Tracheophyta</taxon>
        <taxon>Spermatophyta</taxon>
        <taxon>Magnoliopsida</taxon>
        <taxon>eudicotyledons</taxon>
        <taxon>Gunneridae</taxon>
        <taxon>Pentapetalae</taxon>
        <taxon>rosids</taxon>
        <taxon>fabids</taxon>
        <taxon>Rosales</taxon>
        <taxon>Rosaceae</taxon>
        <taxon>Rosoideae</taxon>
        <taxon>Rosoideae incertae sedis</taxon>
        <taxon>Rubus</taxon>
    </lineage>
</organism>
<name>A0AAW1WCI5_RUBAR</name>
<dbReference type="EMBL" id="JBEDUW010000006">
    <property type="protein sequence ID" value="KAK9922509.1"/>
    <property type="molecule type" value="Genomic_DNA"/>
</dbReference>
<comment type="caution">
    <text evidence="1">The sequence shown here is derived from an EMBL/GenBank/DDBJ whole genome shotgun (WGS) entry which is preliminary data.</text>
</comment>
<evidence type="ECO:0000313" key="1">
    <source>
        <dbReference type="EMBL" id="KAK9922509.1"/>
    </source>
</evidence>
<dbReference type="PANTHER" id="PTHR31579:SF58">
    <property type="entry name" value="PLANT-SPECIFIC DOMAIN TIGR01615 FAMILY PROTEIN"/>
    <property type="match status" value="1"/>
</dbReference>
<gene>
    <name evidence="1" type="ORF">M0R45_030971</name>
</gene>